<feature type="non-terminal residue" evidence="2">
    <location>
        <position position="147"/>
    </location>
</feature>
<proteinExistence type="predicted"/>
<dbReference type="AlphaFoldDB" id="A0A699VD35"/>
<evidence type="ECO:0000256" key="1">
    <source>
        <dbReference type="SAM" id="MobiDB-lite"/>
    </source>
</evidence>
<protein>
    <submittedName>
        <fullName evidence="2">Uncharacterized protein</fullName>
    </submittedName>
</protein>
<sequence>GTSQRVDTSDDTLMEDEEIKEVRDNADDAQVEGRQADIYHIDMDHATKVLSMQEDEPEIQEAVEVVTTTKLIIKVIAAVSETVSAAAVVQTAVLAALTETVNAVAIVTIAAPVKVVIPSTRQRKGVGIRDLEEESSAKTPTETKSKD</sequence>
<feature type="compositionally biased region" description="Acidic residues" evidence="1">
    <location>
        <begin position="9"/>
        <end position="19"/>
    </location>
</feature>
<gene>
    <name evidence="2" type="ORF">Tci_905314</name>
</gene>
<evidence type="ECO:0000313" key="2">
    <source>
        <dbReference type="EMBL" id="GFD33345.1"/>
    </source>
</evidence>
<feature type="region of interest" description="Disordered" evidence="1">
    <location>
        <begin position="1"/>
        <end position="27"/>
    </location>
</feature>
<accession>A0A699VD35</accession>
<dbReference type="EMBL" id="BKCJ011434278">
    <property type="protein sequence ID" value="GFD33345.1"/>
    <property type="molecule type" value="Genomic_DNA"/>
</dbReference>
<comment type="caution">
    <text evidence="2">The sequence shown here is derived from an EMBL/GenBank/DDBJ whole genome shotgun (WGS) entry which is preliminary data.</text>
</comment>
<name>A0A699VD35_TANCI</name>
<organism evidence="2">
    <name type="scientific">Tanacetum cinerariifolium</name>
    <name type="common">Dalmatian daisy</name>
    <name type="synonym">Chrysanthemum cinerariifolium</name>
    <dbReference type="NCBI Taxonomy" id="118510"/>
    <lineage>
        <taxon>Eukaryota</taxon>
        <taxon>Viridiplantae</taxon>
        <taxon>Streptophyta</taxon>
        <taxon>Embryophyta</taxon>
        <taxon>Tracheophyta</taxon>
        <taxon>Spermatophyta</taxon>
        <taxon>Magnoliopsida</taxon>
        <taxon>eudicotyledons</taxon>
        <taxon>Gunneridae</taxon>
        <taxon>Pentapetalae</taxon>
        <taxon>asterids</taxon>
        <taxon>campanulids</taxon>
        <taxon>Asterales</taxon>
        <taxon>Asteraceae</taxon>
        <taxon>Asteroideae</taxon>
        <taxon>Anthemideae</taxon>
        <taxon>Anthemidinae</taxon>
        <taxon>Tanacetum</taxon>
    </lineage>
</organism>
<feature type="non-terminal residue" evidence="2">
    <location>
        <position position="1"/>
    </location>
</feature>
<feature type="region of interest" description="Disordered" evidence="1">
    <location>
        <begin position="125"/>
        <end position="147"/>
    </location>
</feature>
<reference evidence="2" key="1">
    <citation type="journal article" date="2019" name="Sci. Rep.">
        <title>Draft genome of Tanacetum cinerariifolium, the natural source of mosquito coil.</title>
        <authorList>
            <person name="Yamashiro T."/>
            <person name="Shiraishi A."/>
            <person name="Satake H."/>
            <person name="Nakayama K."/>
        </authorList>
    </citation>
    <scope>NUCLEOTIDE SEQUENCE</scope>
</reference>